<proteinExistence type="predicted"/>
<sequence length="173" mass="19593">MWKRIKKNELNGRSACRPRDLRLDGSADLRLDFFRSESRLTRSGGVNISPDQNWKMVQGIRCGCDVFPLLLGFEHNVDVGHGEGQGRREGACHSQHELWVVRLGNVEELGEEIRAEEAFSLCKRKGDTNCSGSQERSSIGIERNGRVECVRVSRTSAQESFVIGQSQFRSRER</sequence>
<evidence type="ECO:0000313" key="1">
    <source>
        <dbReference type="EMBL" id="KAK2946881.1"/>
    </source>
</evidence>
<protein>
    <submittedName>
        <fullName evidence="1">Uncharacterized protein</fullName>
    </submittedName>
</protein>
<dbReference type="EMBL" id="JARBJD010000216">
    <property type="protein sequence ID" value="KAK2946881.1"/>
    <property type="molecule type" value="Genomic_DNA"/>
</dbReference>
<gene>
    <name evidence="1" type="ORF">BLNAU_18180</name>
</gene>
<accession>A0ABQ9X527</accession>
<evidence type="ECO:0000313" key="2">
    <source>
        <dbReference type="Proteomes" id="UP001281761"/>
    </source>
</evidence>
<organism evidence="1 2">
    <name type="scientific">Blattamonas nauphoetae</name>
    <dbReference type="NCBI Taxonomy" id="2049346"/>
    <lineage>
        <taxon>Eukaryota</taxon>
        <taxon>Metamonada</taxon>
        <taxon>Preaxostyla</taxon>
        <taxon>Oxymonadida</taxon>
        <taxon>Blattamonas</taxon>
    </lineage>
</organism>
<name>A0ABQ9X527_9EUKA</name>
<keyword evidence="2" id="KW-1185">Reference proteome</keyword>
<dbReference type="Proteomes" id="UP001281761">
    <property type="component" value="Unassembled WGS sequence"/>
</dbReference>
<reference evidence="1 2" key="1">
    <citation type="journal article" date="2022" name="bioRxiv">
        <title>Genomics of Preaxostyla Flagellates Illuminates Evolutionary Transitions and the Path Towards Mitochondrial Loss.</title>
        <authorList>
            <person name="Novak L.V.F."/>
            <person name="Treitli S.C."/>
            <person name="Pyrih J."/>
            <person name="Halakuc P."/>
            <person name="Pipaliya S.V."/>
            <person name="Vacek V."/>
            <person name="Brzon O."/>
            <person name="Soukal P."/>
            <person name="Eme L."/>
            <person name="Dacks J.B."/>
            <person name="Karnkowska A."/>
            <person name="Elias M."/>
            <person name="Hampl V."/>
        </authorList>
    </citation>
    <scope>NUCLEOTIDE SEQUENCE [LARGE SCALE GENOMIC DNA]</scope>
    <source>
        <strain evidence="1">NAU3</strain>
        <tissue evidence="1">Gut</tissue>
    </source>
</reference>
<comment type="caution">
    <text evidence="1">The sequence shown here is derived from an EMBL/GenBank/DDBJ whole genome shotgun (WGS) entry which is preliminary data.</text>
</comment>